<organism evidence="2 3">
    <name type="scientific">Gloeobacter violaceus (strain ATCC 29082 / PCC 7421)</name>
    <dbReference type="NCBI Taxonomy" id="251221"/>
    <lineage>
        <taxon>Bacteria</taxon>
        <taxon>Bacillati</taxon>
        <taxon>Cyanobacteriota</taxon>
        <taxon>Cyanophyceae</taxon>
        <taxon>Gloeobacterales</taxon>
        <taxon>Gloeobacteraceae</taxon>
        <taxon>Gloeobacter</taxon>
    </lineage>
</organism>
<dbReference type="OrthoDB" id="427876at2"/>
<dbReference type="AlphaFoldDB" id="Q7NNA6"/>
<dbReference type="eggNOG" id="COG4636">
    <property type="taxonomic scope" value="Bacteria"/>
</dbReference>
<sequence>MFALISPERIELPPGAVVRMPATWQEYQSLTERRGDKATPRIRYCAGEVLLMSPLPKHGRDANLMADVVKALLDHLGRDYDAYTPVTMQLPQETGIEPDYCFYIDHWRAVAGKDRINWQTDPPPDLALEVDVTSYTNINSYLPYFVPEVWLLKEKLLEIYQLRVDKYQLQDTSLYFPEFNLRSIVEDALQLAYSRNSGSAIQRLRQRLSAGNYGCTGRISSEET</sequence>
<name>Q7NNA6_GLOVI</name>
<evidence type="ECO:0000259" key="1">
    <source>
        <dbReference type="Pfam" id="PF05685"/>
    </source>
</evidence>
<dbReference type="EMBL" id="BA000045">
    <property type="protein sequence ID" value="BAC88446.1"/>
    <property type="molecule type" value="Genomic_DNA"/>
</dbReference>
<dbReference type="Gene3D" id="3.90.1570.10">
    <property type="entry name" value="tt1808, chain A"/>
    <property type="match status" value="1"/>
</dbReference>
<gene>
    <name evidence="2" type="ordered locus">glr0505</name>
</gene>
<dbReference type="InterPro" id="IPR008538">
    <property type="entry name" value="Uma2"/>
</dbReference>
<accession>Q7NNA6</accession>
<evidence type="ECO:0000313" key="2">
    <source>
        <dbReference type="EMBL" id="BAC88446.1"/>
    </source>
</evidence>
<dbReference type="PATRIC" id="fig|251221.4.peg.515"/>
<dbReference type="RefSeq" id="WP_011140508.1">
    <property type="nucleotide sequence ID" value="NC_005125.1"/>
</dbReference>
<dbReference type="PhylomeDB" id="Q7NNA6"/>
<dbReference type="InterPro" id="IPR011335">
    <property type="entry name" value="Restrct_endonuc-II-like"/>
</dbReference>
<feature type="domain" description="Putative restriction endonuclease" evidence="1">
    <location>
        <begin position="24"/>
        <end position="190"/>
    </location>
</feature>
<reference evidence="2 3" key="1">
    <citation type="journal article" date="2003" name="DNA Res.">
        <title>Complete genome structure of Gloeobacter violaceus PCC 7421, a cyanobacterium that lacks thylakoids.</title>
        <authorList>
            <person name="Nakamura Y."/>
            <person name="Kaneko T."/>
            <person name="Sato S."/>
            <person name="Mimuro M."/>
            <person name="Miyashita H."/>
            <person name="Tsuchiya T."/>
            <person name="Sasamoto S."/>
            <person name="Watanabe A."/>
            <person name="Kawashima K."/>
            <person name="Kishida Y."/>
            <person name="Kiyokawa C."/>
            <person name="Kohara M."/>
            <person name="Matsumoto M."/>
            <person name="Matsuno A."/>
            <person name="Nakazaki N."/>
            <person name="Shimpo S."/>
            <person name="Takeuchi C."/>
            <person name="Yamada M."/>
            <person name="Tabata S."/>
        </authorList>
    </citation>
    <scope>NUCLEOTIDE SEQUENCE [LARGE SCALE GENOMIC DNA]</scope>
    <source>
        <strain evidence="3">ATCC 29082 / PCC 7421</strain>
    </source>
</reference>
<proteinExistence type="predicted"/>
<dbReference type="PANTHER" id="PTHR47152:SF1">
    <property type="entry name" value="SLL1186 PROTEIN"/>
    <property type="match status" value="1"/>
</dbReference>
<dbReference type="CDD" id="cd06260">
    <property type="entry name" value="DUF820-like"/>
    <property type="match status" value="1"/>
</dbReference>
<dbReference type="InterPro" id="IPR012296">
    <property type="entry name" value="Nuclease_put_TT1808"/>
</dbReference>
<dbReference type="SUPFAM" id="SSF52980">
    <property type="entry name" value="Restriction endonuclease-like"/>
    <property type="match status" value="1"/>
</dbReference>
<evidence type="ECO:0000313" key="3">
    <source>
        <dbReference type="Proteomes" id="UP000000557"/>
    </source>
</evidence>
<dbReference type="PANTHER" id="PTHR47152">
    <property type="entry name" value="SLR2084 PROTEIN-RELATED"/>
    <property type="match status" value="1"/>
</dbReference>
<dbReference type="KEGG" id="gvi:glr0505"/>
<dbReference type="Pfam" id="PF05685">
    <property type="entry name" value="Uma2"/>
    <property type="match status" value="1"/>
</dbReference>
<reference evidence="2 3" key="2">
    <citation type="journal article" date="2003" name="DNA Res.">
        <title>Complete genome structure of Gloeobacter violaceus PCC 7421, a cyanobacterium that lacks thylakoids (supplement).</title>
        <authorList>
            <person name="Nakamura Y."/>
            <person name="Kaneko T."/>
            <person name="Sato S."/>
            <person name="Mimuro M."/>
            <person name="Miyashita H."/>
            <person name="Tsuchiya T."/>
            <person name="Sasamoto S."/>
            <person name="Watanabe A."/>
            <person name="Kawashima K."/>
            <person name="Kishida Y."/>
            <person name="Kiyokawa C."/>
            <person name="Kohara M."/>
            <person name="Matsumoto M."/>
            <person name="Matsuno A."/>
            <person name="Nakazaki N."/>
            <person name="Shimpo S."/>
            <person name="Takeuchi C."/>
            <person name="Yamada M."/>
            <person name="Tabata S."/>
        </authorList>
    </citation>
    <scope>NUCLEOTIDE SEQUENCE [LARGE SCALE GENOMIC DNA]</scope>
    <source>
        <strain evidence="3">ATCC 29082 / PCC 7421</strain>
    </source>
</reference>
<dbReference type="InParanoid" id="Q7NNA6"/>
<dbReference type="STRING" id="251221.gene:10757977"/>
<dbReference type="Proteomes" id="UP000000557">
    <property type="component" value="Chromosome"/>
</dbReference>
<keyword evidence="3" id="KW-1185">Reference proteome</keyword>
<protein>
    <submittedName>
        <fullName evidence="2">Glr0505 protein</fullName>
    </submittedName>
</protein>
<dbReference type="HOGENOM" id="CLU_098557_2_0_3"/>
<dbReference type="EnsemblBacteria" id="BAC88446">
    <property type="protein sequence ID" value="BAC88446"/>
    <property type="gene ID" value="BAC88446"/>
</dbReference>